<comment type="similarity">
    <text evidence="2 6">Belongs to the DNA polymerase alpha subunit B family.</text>
</comment>
<dbReference type="AlphaFoldDB" id="A0A9P8PXH8"/>
<evidence type="ECO:0000256" key="6">
    <source>
        <dbReference type="PIRNR" id="PIRNR018300"/>
    </source>
</evidence>
<evidence type="ECO:0000256" key="1">
    <source>
        <dbReference type="ARBA" id="ARBA00004123"/>
    </source>
</evidence>
<name>A0A9P8PXH8_9ASCO</name>
<feature type="domain" description="DNA polymerase alpha subunit B OB" evidence="9">
    <location>
        <begin position="189"/>
        <end position="295"/>
    </location>
</feature>
<evidence type="ECO:0000256" key="4">
    <source>
        <dbReference type="ARBA" id="ARBA00022705"/>
    </source>
</evidence>
<evidence type="ECO:0000256" key="2">
    <source>
        <dbReference type="ARBA" id="ARBA00007299"/>
    </source>
</evidence>
<reference evidence="10" key="2">
    <citation type="submission" date="2021-01" db="EMBL/GenBank/DDBJ databases">
        <authorList>
            <person name="Schikora-Tamarit M.A."/>
        </authorList>
    </citation>
    <scope>NUCLEOTIDE SEQUENCE</scope>
    <source>
        <strain evidence="10">CBS6341</strain>
    </source>
</reference>
<keyword evidence="5 6" id="KW-0539">Nucleus</keyword>
<dbReference type="OrthoDB" id="336885at2759"/>
<dbReference type="InterPro" id="IPR016722">
    <property type="entry name" value="DNA_pol_alpha_bsu"/>
</dbReference>
<dbReference type="PIRSF" id="PIRSF018300">
    <property type="entry name" value="DNA_pol_alph_2"/>
    <property type="match status" value="1"/>
</dbReference>
<feature type="domain" description="DNA polymerase alpha/delta/epsilon subunit B" evidence="8">
    <location>
        <begin position="322"/>
        <end position="526"/>
    </location>
</feature>
<dbReference type="Pfam" id="PF04042">
    <property type="entry name" value="DNA_pol_E_B"/>
    <property type="match status" value="1"/>
</dbReference>
<dbReference type="Proteomes" id="UP000769528">
    <property type="component" value="Unassembled WGS sequence"/>
</dbReference>
<organism evidence="10 11">
    <name type="scientific">Wickerhamomyces mucosus</name>
    <dbReference type="NCBI Taxonomy" id="1378264"/>
    <lineage>
        <taxon>Eukaryota</taxon>
        <taxon>Fungi</taxon>
        <taxon>Dikarya</taxon>
        <taxon>Ascomycota</taxon>
        <taxon>Saccharomycotina</taxon>
        <taxon>Saccharomycetes</taxon>
        <taxon>Phaffomycetales</taxon>
        <taxon>Wickerhamomycetaceae</taxon>
        <taxon>Wickerhamomyces</taxon>
    </lineage>
</organism>
<evidence type="ECO:0000259" key="9">
    <source>
        <dbReference type="Pfam" id="PF22062"/>
    </source>
</evidence>
<evidence type="ECO:0000256" key="7">
    <source>
        <dbReference type="SAM" id="MobiDB-lite"/>
    </source>
</evidence>
<keyword evidence="4 6" id="KW-0235">DNA replication</keyword>
<dbReference type="GO" id="GO:0003677">
    <property type="term" value="F:DNA binding"/>
    <property type="evidence" value="ECO:0007669"/>
    <property type="project" value="InterPro"/>
</dbReference>
<evidence type="ECO:0000313" key="10">
    <source>
        <dbReference type="EMBL" id="KAH3679365.1"/>
    </source>
</evidence>
<gene>
    <name evidence="10" type="ORF">WICMUC_001046</name>
</gene>
<reference evidence="10" key="1">
    <citation type="journal article" date="2021" name="Open Biol.">
        <title>Shared evolutionary footprints suggest mitochondrial oxidative damage underlies multiple complex I losses in fungi.</title>
        <authorList>
            <person name="Schikora-Tamarit M.A."/>
            <person name="Marcet-Houben M."/>
            <person name="Nosek J."/>
            <person name="Gabaldon T."/>
        </authorList>
    </citation>
    <scope>NUCLEOTIDE SEQUENCE</scope>
    <source>
        <strain evidence="10">CBS6341</strain>
    </source>
</reference>
<accession>A0A9P8PXH8</accession>
<dbReference type="InterPro" id="IPR007185">
    <property type="entry name" value="DNA_pol_a/d/e_bsu"/>
</dbReference>
<dbReference type="PANTHER" id="PTHR23061">
    <property type="entry name" value="DNA POLYMERASE 2 ALPHA 70 KDA SUBUNIT"/>
    <property type="match status" value="1"/>
</dbReference>
<dbReference type="GO" id="GO:0006270">
    <property type="term" value="P:DNA replication initiation"/>
    <property type="evidence" value="ECO:0007669"/>
    <property type="project" value="TreeGrafter"/>
</dbReference>
<sequence>MAQELIQYFGTSLQEEFHPQLLTIAKIFQISINELYINWESFVITKNNDDDKFTAENFDRLQHFIQDKLSKRRQTPSTNKIKKIVKQTFSPYDNTNNNTPSSSILSTPLKKIKTNTGNASSPLIASSPITPSSSLKPQTKSGEIIESLNDDIITINSLTETNPIKLIANFDKAKYSFRSMRTKLLESADVLDEQIEHFITIFQEHYKILISNPSVISQDEIYTVGRIVGDNPNIPITDPLNSQSLSLETSRLLGVGKRIPLDLSKLSNFQIFQGQIICCKGKNPSGESFKISEILTPPLLGSNSLTFDELNFDNDIKISLFKGPYTTNNELNYDKLNKIVFDLNSKNNSNLVILLGPFIDINHPSIIDGDLGEPLEGNPKTLDEYFQKIIVATLRKINPKIHILLIPSLSDTSTKFNSYPQNSISPNLLKNANKNIKSFPNPSIFQINDISIGISNLDIFKNCKDIISNSKQNRFDRIVNYIIEQRKFYPVFPTLESLELPYFGLTEFQSIPDILILPSDLKPFAKIIKNVLVINPGIFLKSYAEVSIKRASDDTITKIDNELYINEIWKRAKVEIIKS</sequence>
<comment type="subcellular location">
    <subcellularLocation>
        <location evidence="1 6">Nucleus</location>
    </subcellularLocation>
</comment>
<dbReference type="EMBL" id="JAEUBF010000320">
    <property type="protein sequence ID" value="KAH3679365.1"/>
    <property type="molecule type" value="Genomic_DNA"/>
</dbReference>
<dbReference type="InterPro" id="IPR054300">
    <property type="entry name" value="OB_DPOA2"/>
</dbReference>
<dbReference type="Gene3D" id="3.60.21.60">
    <property type="match status" value="1"/>
</dbReference>
<proteinExistence type="inferred from homology"/>
<evidence type="ECO:0000313" key="11">
    <source>
        <dbReference type="Proteomes" id="UP000769528"/>
    </source>
</evidence>
<comment type="function">
    <text evidence="6">Accessory subunit of the DNA polymerase alpha complex (also known as the alpha DNA polymerase-primase complex) which plays an essential role in the initiation of DNA synthesis.</text>
</comment>
<comment type="caution">
    <text evidence="10">The sequence shown here is derived from an EMBL/GenBank/DDBJ whole genome shotgun (WGS) entry which is preliminary data.</text>
</comment>
<dbReference type="PANTHER" id="PTHR23061:SF12">
    <property type="entry name" value="DNA POLYMERASE ALPHA SUBUNIT B"/>
    <property type="match status" value="1"/>
</dbReference>
<evidence type="ECO:0000256" key="3">
    <source>
        <dbReference type="ARBA" id="ARBA00018596"/>
    </source>
</evidence>
<dbReference type="GO" id="GO:0005658">
    <property type="term" value="C:alpha DNA polymerase:primase complex"/>
    <property type="evidence" value="ECO:0007669"/>
    <property type="project" value="TreeGrafter"/>
</dbReference>
<keyword evidence="11" id="KW-1185">Reference proteome</keyword>
<dbReference type="Pfam" id="PF22062">
    <property type="entry name" value="OB_DPOA2"/>
    <property type="match status" value="1"/>
</dbReference>
<feature type="region of interest" description="Disordered" evidence="7">
    <location>
        <begin position="117"/>
        <end position="138"/>
    </location>
</feature>
<evidence type="ECO:0000256" key="5">
    <source>
        <dbReference type="ARBA" id="ARBA00023242"/>
    </source>
</evidence>
<evidence type="ECO:0000259" key="8">
    <source>
        <dbReference type="Pfam" id="PF04042"/>
    </source>
</evidence>
<protein>
    <recommendedName>
        <fullName evidence="3 6">DNA polymerase alpha subunit B</fullName>
    </recommendedName>
</protein>